<dbReference type="InterPro" id="IPR036116">
    <property type="entry name" value="FN3_sf"/>
</dbReference>
<keyword evidence="12" id="KW-1185">Reference proteome</keyword>
<evidence type="ECO:0000256" key="1">
    <source>
        <dbReference type="ARBA" id="ARBA00004316"/>
    </source>
</evidence>
<keyword evidence="6" id="KW-0326">Glycosidase</keyword>
<dbReference type="Gene3D" id="2.60.120.200">
    <property type="match status" value="2"/>
</dbReference>
<reference evidence="11 12" key="1">
    <citation type="submission" date="2020-12" db="EMBL/GenBank/DDBJ databases">
        <title>Microbacterium sp. HY060.</title>
        <authorList>
            <person name="Zhou J."/>
        </authorList>
    </citation>
    <scope>NUCLEOTIDE SEQUENCE [LARGE SCALE GENOMIC DNA]</scope>
    <source>
        <strain evidence="11 12">HY60</strain>
    </source>
</reference>
<dbReference type="SMART" id="SM00282">
    <property type="entry name" value="LamG"/>
    <property type="match status" value="2"/>
</dbReference>
<keyword evidence="4" id="KW-0732">Signal</keyword>
<dbReference type="InterPro" id="IPR055372">
    <property type="entry name" value="CBM96"/>
</dbReference>
<dbReference type="InterPro" id="IPR003961">
    <property type="entry name" value="FN3_dom"/>
</dbReference>
<comment type="subcellular location">
    <subcellularLocation>
        <location evidence="1">Cell projection</location>
    </subcellularLocation>
    <subcellularLocation>
        <location evidence="2">Secreted</location>
    </subcellularLocation>
</comment>
<dbReference type="RefSeq" id="WP_166990947.1">
    <property type="nucleotide sequence ID" value="NZ_CP061169.1"/>
</dbReference>
<protein>
    <submittedName>
        <fullName evidence="11">DNRLRE domain-containing protein</fullName>
    </submittedName>
</protein>
<sequence>MRIRRIGSVVAACGLMAGLIVFAPTLVRALSPGVEFSADDLPTWQTNSVVYALGNSHGKVIAGGSFSQIRPPDGTSGQPRNQAALAIFDADTGEPDSCQFTVEMSGGSPSIRAIVTSDDGDVVYIGGSFSSINDVSIYRAAALDVQSCTVLPFKTSSISASVYGLALSDDTLYLAGAFNSVAGQPRSKFAAVDATTGQLRPWVADADVTGRALAVSPDGTKVAVGGDFMTINGQDSHAIAIVDADTGANVRNYPLGFISRTSVTKTLSTGGDLLFAGNEGTGGGVFDGRFAIDWNTLDQKWRDVCLGATQDVLEYKGTLYSVNHAHDCSGNAGFADGKRSYFVAQDAESATLLGWDPHGNDGIGEGIGGRALTIATGSATGNAYLWAGGEFTRINGQPQQSLTRFGPDDVGAPPTPSVSAATTSDGNIQVRFRTVVDPDDSILTYRVYRDGSSTPLWEGTASSLWWKRPQVTFVDDSVASGSRHTYRVSASDGTNTSSLSTARSATAGDISQDYPSAVRGDNPQFAWSYDSVGGGWVQDGSARSTKTDGLSGIAERGVSVVNDGAYPEDTTGSASFDGHDDYVWEDNYVEAPSTYSIETWIKTTTNSGGKIVGFGNGRPRTNTGDTALSGNYDRHIYMTNSGQLVFGVWVGSAATIRTPEQYNDGQWHHIVATQGDDGMAFYVDGARIGTNPESSAQDYYGVWHVGGDQLNGWPGQPSSNFFSGLIDETAVYQSALSPTSVINHYTAAGGEGTMNPVPSDAYGASVYGMDPALYWRLSETSGSTAADSSIFGAAPGEYGAGVSLGEAGVLGGNSAVAFTGGSSSRVVTSSATSGVGDYSTELWFSTTTQSGGKLIAFESSQTGFSWSTDKNVYMDDDGTIVFSVSTGNVTTSQSYNDGNWHHLVTTQGPDGMALYLDGVLVSANSDRSHSSFDGYWRVGNGTFDFFDSDAPSSSNFSGTIDEVAVYSAPLSAADVAQHYVLGTADTEAPRVPENVVGEVTETGVELSWSAPSDNVGVEAYRVYRSTDSDAPFNQWIQIGEVDETAFADVNVPFGTLYYVVTAVDAAGNVSDASESTSVNVVDVVPPTVPADLTAEGSATGVALAWADATDNVSVDHYTVYRGASENFVADAETAIADIDETDYVDKNLAMGTYYYKVVAVDVAGNASSATSAVAGVVAPDPVTETVSADADAMVYGVQPTSNYGDNVQVSSRGGSSPIETFLTFTLPTSPDGFIVSGVTLMVRTSTDPAAGSADTHDVTIVSDAWDEGTVTWINRPTTVTSALGTIGGMTSTNTTYSADLSAAVLVGMSGQTVTLRISSSGDDNVRLWSSEATHDSYRPKLVLSYAPGEVPEPEEDESAPSSPSGLTATTDGASISLGWDASTDNVSVTGYTVYRSPSTPVQIGEGTKIADVTSTGYSDASLAPGTYYYAVTAMDAAGNTSEPSEEASTTIEQEPVVVTTSPTQDAMVISSVPESNYGGNTQVASRAGSSPQEAFLGFNVPTAPAGMELSGVTLTVRTSTDPVAASVDTHTCSLITSPWSQDTVTWNNRPTDAGIDVAELTGFNAVNTSYTFSLTTSAFVTQLGQSVTLRIVGTGDDNVRLWSSDGPSAYKPVLSFTFAPAE</sequence>
<dbReference type="NCBIfam" id="NF033679">
    <property type="entry name" value="DNRLRE_dom"/>
    <property type="match status" value="2"/>
</dbReference>
<evidence type="ECO:0000256" key="3">
    <source>
        <dbReference type="ARBA" id="ARBA00022525"/>
    </source>
</evidence>
<accession>A0ABX6YGW8</accession>
<evidence type="ECO:0000259" key="9">
    <source>
        <dbReference type="PROSITE" id="PS50025"/>
    </source>
</evidence>
<dbReference type="EMBL" id="CP061169">
    <property type="protein sequence ID" value="QPZ37637.1"/>
    <property type="molecule type" value="Genomic_DNA"/>
</dbReference>
<dbReference type="SUPFAM" id="SSF49265">
    <property type="entry name" value="Fibronectin type III"/>
    <property type="match status" value="3"/>
</dbReference>
<dbReference type="PROSITE" id="PS50853">
    <property type="entry name" value="FN3"/>
    <property type="match status" value="3"/>
</dbReference>
<dbReference type="PROSITE" id="PS50025">
    <property type="entry name" value="LAM_G_DOMAIN"/>
    <property type="match status" value="1"/>
</dbReference>
<evidence type="ECO:0000256" key="6">
    <source>
        <dbReference type="ARBA" id="ARBA00023295"/>
    </source>
</evidence>
<keyword evidence="3" id="KW-0964">Secreted</keyword>
<feature type="domain" description="Fibronectin type-III" evidence="10">
    <location>
        <begin position="988"/>
        <end position="1083"/>
    </location>
</feature>
<evidence type="ECO:0000313" key="11">
    <source>
        <dbReference type="EMBL" id="QPZ37637.1"/>
    </source>
</evidence>
<keyword evidence="6" id="KW-0378">Hydrolase</keyword>
<keyword evidence="7" id="KW-0624">Polysaccharide degradation</keyword>
<dbReference type="Proteomes" id="UP000662814">
    <property type="component" value="Chromosome"/>
</dbReference>
<dbReference type="SUPFAM" id="SSF49899">
    <property type="entry name" value="Concanavalin A-like lectins/glucanases"/>
    <property type="match status" value="2"/>
</dbReference>
<dbReference type="CDD" id="cd00110">
    <property type="entry name" value="LamG"/>
    <property type="match status" value="2"/>
</dbReference>
<feature type="region of interest" description="Disordered" evidence="8">
    <location>
        <begin position="1348"/>
        <end position="1379"/>
    </location>
</feature>
<evidence type="ECO:0000256" key="4">
    <source>
        <dbReference type="ARBA" id="ARBA00022729"/>
    </source>
</evidence>
<feature type="domain" description="Fibronectin type-III" evidence="10">
    <location>
        <begin position="412"/>
        <end position="510"/>
    </location>
</feature>
<gene>
    <name evidence="11" type="ORF">HCR76_12500</name>
</gene>
<feature type="domain" description="Laminin G" evidence="9">
    <location>
        <begin position="815"/>
        <end position="988"/>
    </location>
</feature>
<proteinExistence type="predicted"/>
<dbReference type="Gene3D" id="2.60.40.10">
    <property type="entry name" value="Immunoglobulins"/>
    <property type="match status" value="4"/>
</dbReference>
<dbReference type="Pfam" id="PF24517">
    <property type="entry name" value="CBM96"/>
    <property type="match status" value="2"/>
</dbReference>
<name>A0ABX6YGW8_9MICO</name>
<dbReference type="Pfam" id="PF13385">
    <property type="entry name" value="Laminin_G_3"/>
    <property type="match status" value="2"/>
</dbReference>
<evidence type="ECO:0000313" key="12">
    <source>
        <dbReference type="Proteomes" id="UP000662814"/>
    </source>
</evidence>
<organism evidence="11 12">
    <name type="scientific">Paramicrobacterium chengjingii</name>
    <dbReference type="NCBI Taxonomy" id="2769067"/>
    <lineage>
        <taxon>Bacteria</taxon>
        <taxon>Bacillati</taxon>
        <taxon>Actinomycetota</taxon>
        <taxon>Actinomycetes</taxon>
        <taxon>Micrococcales</taxon>
        <taxon>Microbacteriaceae</taxon>
        <taxon>Paramicrobacterium</taxon>
    </lineage>
</organism>
<dbReference type="InterPro" id="IPR011047">
    <property type="entry name" value="Quinoprotein_ADH-like_sf"/>
</dbReference>
<dbReference type="SMART" id="SM00060">
    <property type="entry name" value="FN3"/>
    <property type="match status" value="4"/>
</dbReference>
<dbReference type="InterPro" id="IPR013783">
    <property type="entry name" value="Ig-like_fold"/>
</dbReference>
<keyword evidence="7" id="KW-0119">Carbohydrate metabolism</keyword>
<dbReference type="SUPFAM" id="SSF50998">
    <property type="entry name" value="Quinoprotein alcohol dehydrogenase-like"/>
    <property type="match status" value="1"/>
</dbReference>
<dbReference type="InterPro" id="IPR013320">
    <property type="entry name" value="ConA-like_dom_sf"/>
</dbReference>
<evidence type="ECO:0000256" key="2">
    <source>
        <dbReference type="ARBA" id="ARBA00004613"/>
    </source>
</evidence>
<evidence type="ECO:0000256" key="7">
    <source>
        <dbReference type="ARBA" id="ARBA00023326"/>
    </source>
</evidence>
<evidence type="ECO:0000256" key="5">
    <source>
        <dbReference type="ARBA" id="ARBA00023273"/>
    </source>
</evidence>
<dbReference type="InterPro" id="IPR001791">
    <property type="entry name" value="Laminin_G"/>
</dbReference>
<evidence type="ECO:0000256" key="8">
    <source>
        <dbReference type="SAM" id="MobiDB-lite"/>
    </source>
</evidence>
<feature type="domain" description="Fibronectin type-III" evidence="10">
    <location>
        <begin position="1359"/>
        <end position="1454"/>
    </location>
</feature>
<keyword evidence="5" id="KW-0966">Cell projection</keyword>
<evidence type="ECO:0000259" key="10">
    <source>
        <dbReference type="PROSITE" id="PS50853"/>
    </source>
</evidence>